<dbReference type="SUPFAM" id="SSF48317">
    <property type="entry name" value="Acid phosphatase/Vanadium-dependent haloperoxidase"/>
    <property type="match status" value="1"/>
</dbReference>
<dbReference type="STRING" id="1802319.A2928_01580"/>
<dbReference type="InterPro" id="IPR036938">
    <property type="entry name" value="PAP2/HPO_sf"/>
</dbReference>
<feature type="transmembrane region" description="Helical" evidence="1">
    <location>
        <begin position="158"/>
        <end position="179"/>
    </location>
</feature>
<dbReference type="PANTHER" id="PTHR14969:SF13">
    <property type="entry name" value="AT30094P"/>
    <property type="match status" value="1"/>
</dbReference>
<protein>
    <recommendedName>
        <fullName evidence="2">Phosphatidic acid phosphatase type 2/haloperoxidase domain-containing protein</fullName>
    </recommendedName>
</protein>
<evidence type="ECO:0000313" key="3">
    <source>
        <dbReference type="EMBL" id="OHA33554.1"/>
    </source>
</evidence>
<dbReference type="EMBL" id="MHRX01000032">
    <property type="protein sequence ID" value="OHA33554.1"/>
    <property type="molecule type" value="Genomic_DNA"/>
</dbReference>
<reference evidence="3 4" key="1">
    <citation type="journal article" date="2016" name="Nat. Commun.">
        <title>Thousands of microbial genomes shed light on interconnected biogeochemical processes in an aquifer system.</title>
        <authorList>
            <person name="Anantharaman K."/>
            <person name="Brown C.T."/>
            <person name="Hug L.A."/>
            <person name="Sharon I."/>
            <person name="Castelle C.J."/>
            <person name="Probst A.J."/>
            <person name="Thomas B.C."/>
            <person name="Singh A."/>
            <person name="Wilkins M.J."/>
            <person name="Karaoz U."/>
            <person name="Brodie E.L."/>
            <person name="Williams K.H."/>
            <person name="Hubbard S.S."/>
            <person name="Banfield J.F."/>
        </authorList>
    </citation>
    <scope>NUCLEOTIDE SEQUENCE [LARGE SCALE GENOMIC DNA]</scope>
</reference>
<dbReference type="InterPro" id="IPR000326">
    <property type="entry name" value="PAP2/HPO"/>
</dbReference>
<keyword evidence="1" id="KW-1133">Transmembrane helix</keyword>
<feature type="domain" description="Phosphatidic acid phosphatase type 2/haloperoxidase" evidence="2">
    <location>
        <begin position="89"/>
        <end position="200"/>
    </location>
</feature>
<dbReference type="Pfam" id="PF01569">
    <property type="entry name" value="PAP2"/>
    <property type="match status" value="1"/>
</dbReference>
<sequence>MTRVRRHKEELATLLIAGLALFLFTSALVLMREPILIKLDSAVRLYLSYFFVGSDEMIYLVSLIIIVGLFLALTAAIVHEILFRRSFLFMIVSAGALATGIVTKSALKDFFAIDRPLGGFAVFEGYSFPSGHATYAGIIAILLVSFCVHRFAKYNAKICAVIVFVSAVFVCFSRIILSAHWFADVWGGCFLGVFISSAWLLIFEFEGEGKRKNKLLNFMSRPVRDFFGRQSK</sequence>
<organism evidence="3 4">
    <name type="scientific">Candidatus Taylorbacteria bacterium RIFCSPLOWO2_01_FULL_45_15b</name>
    <dbReference type="NCBI Taxonomy" id="1802319"/>
    <lineage>
        <taxon>Bacteria</taxon>
        <taxon>Candidatus Tayloriibacteriota</taxon>
    </lineage>
</organism>
<feature type="transmembrane region" description="Helical" evidence="1">
    <location>
        <begin position="57"/>
        <end position="78"/>
    </location>
</feature>
<proteinExistence type="predicted"/>
<feature type="transmembrane region" description="Helical" evidence="1">
    <location>
        <begin position="185"/>
        <end position="205"/>
    </location>
</feature>
<gene>
    <name evidence="3" type="ORF">A2928_01580</name>
</gene>
<evidence type="ECO:0000256" key="1">
    <source>
        <dbReference type="SAM" id="Phobius"/>
    </source>
</evidence>
<accession>A0A1G2NBW0</accession>
<keyword evidence="1" id="KW-0472">Membrane</keyword>
<dbReference type="PANTHER" id="PTHR14969">
    <property type="entry name" value="SPHINGOSINE-1-PHOSPHATE PHOSPHOHYDROLASE"/>
    <property type="match status" value="1"/>
</dbReference>
<comment type="caution">
    <text evidence="3">The sequence shown here is derived from an EMBL/GenBank/DDBJ whole genome shotgun (WGS) entry which is preliminary data.</text>
</comment>
<keyword evidence="1" id="KW-0812">Transmembrane</keyword>
<feature type="transmembrane region" description="Helical" evidence="1">
    <location>
        <begin position="133"/>
        <end position="151"/>
    </location>
</feature>
<evidence type="ECO:0000259" key="2">
    <source>
        <dbReference type="SMART" id="SM00014"/>
    </source>
</evidence>
<name>A0A1G2NBW0_9BACT</name>
<dbReference type="SMART" id="SM00014">
    <property type="entry name" value="acidPPc"/>
    <property type="match status" value="1"/>
</dbReference>
<dbReference type="Proteomes" id="UP000176221">
    <property type="component" value="Unassembled WGS sequence"/>
</dbReference>
<evidence type="ECO:0000313" key="4">
    <source>
        <dbReference type="Proteomes" id="UP000176221"/>
    </source>
</evidence>
<dbReference type="Gene3D" id="1.20.144.10">
    <property type="entry name" value="Phosphatidic acid phosphatase type 2/haloperoxidase"/>
    <property type="match status" value="1"/>
</dbReference>
<feature type="transmembrane region" description="Helical" evidence="1">
    <location>
        <begin position="87"/>
        <end position="107"/>
    </location>
</feature>
<feature type="transmembrane region" description="Helical" evidence="1">
    <location>
        <begin position="12"/>
        <end position="31"/>
    </location>
</feature>
<dbReference type="AlphaFoldDB" id="A0A1G2NBW0"/>